<dbReference type="GO" id="GO:0016853">
    <property type="term" value="F:isomerase activity"/>
    <property type="evidence" value="ECO:0007669"/>
    <property type="project" value="UniProtKB-KW"/>
</dbReference>
<organism evidence="2 3">
    <name type="scientific">Pseudopedobacter saltans (strain ATCC 51119 / DSM 12145 / JCM 21818 / CCUG 39354 / LMG 10337 / NBRC 100064 / NCIMB 13643)</name>
    <name type="common">Pedobacter saltans</name>
    <dbReference type="NCBI Taxonomy" id="762903"/>
    <lineage>
        <taxon>Bacteria</taxon>
        <taxon>Pseudomonadati</taxon>
        <taxon>Bacteroidota</taxon>
        <taxon>Sphingobacteriia</taxon>
        <taxon>Sphingobacteriales</taxon>
        <taxon>Sphingobacteriaceae</taxon>
        <taxon>Pseudopedobacter</taxon>
    </lineage>
</organism>
<sequence length="306" mass="34452">MKFKHIQSVIIIGLLCCLRSFCSGQSKQVKTFALESYSFNKLLNDKIKGRAEGISLMDFLKIAADNQFDAVSITGYFFPSYPKVPTDEEINQIKHEAGKLKLPIVSLGVRNDFATTDQVKLNEDINLVKDWIDVAVKLGSPVVRVFSGAALSEEQEKEREKFTEQMVKSMRICAEYAQKKGVRLVVQNHGDFLQTADQTINLVKKVNSKSFGVLVDTGYFLVGDAYSEIDKVMPYAFNFLLKENIQRPNDPEAIDLNKISAILKKYNYNGNIVLETIAPKRRAAAAGYNPYQAVPNFYQQVKKAIK</sequence>
<dbReference type="InterPro" id="IPR013022">
    <property type="entry name" value="Xyl_isomerase-like_TIM-brl"/>
</dbReference>
<dbReference type="OrthoDB" id="127797at2"/>
<dbReference type="PANTHER" id="PTHR12110">
    <property type="entry name" value="HYDROXYPYRUVATE ISOMERASE"/>
    <property type="match status" value="1"/>
</dbReference>
<dbReference type="InterPro" id="IPR050312">
    <property type="entry name" value="IolE/XylAMocC-like"/>
</dbReference>
<evidence type="ECO:0000313" key="3">
    <source>
        <dbReference type="Proteomes" id="UP000000310"/>
    </source>
</evidence>
<keyword evidence="2" id="KW-0413">Isomerase</keyword>
<dbReference type="Gene3D" id="3.20.20.150">
    <property type="entry name" value="Divalent-metal-dependent TIM barrel enzymes"/>
    <property type="match status" value="1"/>
</dbReference>
<dbReference type="HOGENOM" id="CLU_050006_6_0_10"/>
<dbReference type="EMBL" id="CP002545">
    <property type="protein sequence ID" value="ADY52760.1"/>
    <property type="molecule type" value="Genomic_DNA"/>
</dbReference>
<dbReference type="Pfam" id="PF01261">
    <property type="entry name" value="AP_endonuc_2"/>
    <property type="match status" value="1"/>
</dbReference>
<evidence type="ECO:0000313" key="2">
    <source>
        <dbReference type="EMBL" id="ADY52760.1"/>
    </source>
</evidence>
<dbReference type="STRING" id="762903.Pedsa_2208"/>
<dbReference type="InterPro" id="IPR036237">
    <property type="entry name" value="Xyl_isomerase-like_sf"/>
</dbReference>
<dbReference type="KEGG" id="psn:Pedsa_2208"/>
<accession>F0SBR9</accession>
<name>F0SBR9_PSESL</name>
<dbReference type="eggNOG" id="COG1082">
    <property type="taxonomic scope" value="Bacteria"/>
</dbReference>
<evidence type="ECO:0000259" key="1">
    <source>
        <dbReference type="Pfam" id="PF01261"/>
    </source>
</evidence>
<dbReference type="AlphaFoldDB" id="F0SBR9"/>
<dbReference type="PANTHER" id="PTHR12110:SF53">
    <property type="entry name" value="BLR5974 PROTEIN"/>
    <property type="match status" value="1"/>
</dbReference>
<protein>
    <submittedName>
        <fullName evidence="2">Xylose isomerase domain-containing protein TIM barrel</fullName>
    </submittedName>
</protein>
<feature type="domain" description="Xylose isomerase-like TIM barrel" evidence="1">
    <location>
        <begin position="61"/>
        <end position="280"/>
    </location>
</feature>
<keyword evidence="3" id="KW-1185">Reference proteome</keyword>
<reference evidence="2 3" key="1">
    <citation type="journal article" date="2011" name="Stand. Genomic Sci.">
        <title>Complete genome sequence of the gliding, heparinolytic Pedobacter saltans type strain (113).</title>
        <authorList>
            <person name="Liolios K."/>
            <person name="Sikorski J."/>
            <person name="Lu M."/>
            <person name="Nolan M."/>
            <person name="Lapidus A."/>
            <person name="Lucas S."/>
            <person name="Hammon N."/>
            <person name="Deshpande S."/>
            <person name="Cheng J.F."/>
            <person name="Tapia R."/>
            <person name="Han C."/>
            <person name="Goodwin L."/>
            <person name="Pitluck S."/>
            <person name="Huntemann M."/>
            <person name="Ivanova N."/>
            <person name="Pagani I."/>
            <person name="Mavromatis K."/>
            <person name="Ovchinikova G."/>
            <person name="Pati A."/>
            <person name="Chen A."/>
            <person name="Palaniappan K."/>
            <person name="Land M."/>
            <person name="Hauser L."/>
            <person name="Brambilla E.M."/>
            <person name="Kotsyurbenko O."/>
            <person name="Rohde M."/>
            <person name="Tindall B.J."/>
            <person name="Abt B."/>
            <person name="Goker M."/>
            <person name="Detter J.C."/>
            <person name="Woyke T."/>
            <person name="Bristow J."/>
            <person name="Eisen J.A."/>
            <person name="Markowitz V."/>
            <person name="Hugenholtz P."/>
            <person name="Klenk H.P."/>
            <person name="Kyrpides N.C."/>
        </authorList>
    </citation>
    <scope>NUCLEOTIDE SEQUENCE [LARGE SCALE GENOMIC DNA]</scope>
    <source>
        <strain evidence="3">ATCC 51119 / DSM 12145 / JCM 21818 / LMG 10337 / NBRC 100064 / NCIMB 13643</strain>
    </source>
</reference>
<dbReference type="RefSeq" id="WP_013633246.1">
    <property type="nucleotide sequence ID" value="NC_015177.1"/>
</dbReference>
<reference evidence="3" key="2">
    <citation type="submission" date="2011-02" db="EMBL/GenBank/DDBJ databases">
        <title>The complete genome of Pedobacter saltans DSM 12145.</title>
        <authorList>
            <consortium name="US DOE Joint Genome Institute (JGI-PGF)"/>
            <person name="Lucas S."/>
            <person name="Copeland A."/>
            <person name="Lapidus A."/>
            <person name="Bruce D."/>
            <person name="Goodwin L."/>
            <person name="Pitluck S."/>
            <person name="Kyrpides N."/>
            <person name="Mavromatis K."/>
            <person name="Pagani I."/>
            <person name="Ivanova N."/>
            <person name="Ovchinnikova G."/>
            <person name="Lu M."/>
            <person name="Detter J.C."/>
            <person name="Han C."/>
            <person name="Land M."/>
            <person name="Hauser L."/>
            <person name="Markowitz V."/>
            <person name="Cheng J.-F."/>
            <person name="Hugenholtz P."/>
            <person name="Woyke T."/>
            <person name="Wu D."/>
            <person name="Tindall B."/>
            <person name="Pomrenke H.G."/>
            <person name="Brambilla E."/>
            <person name="Klenk H.-P."/>
            <person name="Eisen J.A."/>
        </authorList>
    </citation>
    <scope>NUCLEOTIDE SEQUENCE [LARGE SCALE GENOMIC DNA]</scope>
    <source>
        <strain evidence="3">ATCC 51119 / DSM 12145 / JCM 21818 / LMG 10337 / NBRC 100064 / NCIMB 13643</strain>
    </source>
</reference>
<dbReference type="Proteomes" id="UP000000310">
    <property type="component" value="Chromosome"/>
</dbReference>
<dbReference type="SUPFAM" id="SSF51658">
    <property type="entry name" value="Xylose isomerase-like"/>
    <property type="match status" value="1"/>
</dbReference>
<gene>
    <name evidence="2" type="ordered locus">Pedsa_2208</name>
</gene>
<proteinExistence type="predicted"/>